<comment type="caution">
    <text evidence="1">The sequence shown here is derived from an EMBL/GenBank/DDBJ whole genome shotgun (WGS) entry which is preliminary data.</text>
</comment>
<protein>
    <submittedName>
        <fullName evidence="1">Uncharacterized protein</fullName>
    </submittedName>
</protein>
<name>A0ABD1NUE1_9LAMI</name>
<accession>A0ABD1NUE1</accession>
<dbReference type="AlphaFoldDB" id="A0ABD1NUE1"/>
<reference evidence="2" key="1">
    <citation type="submission" date="2024-07" db="EMBL/GenBank/DDBJ databases">
        <title>Two chromosome-level genome assemblies of Korean endemic species Abeliophyllum distichum and Forsythia ovata (Oleaceae).</title>
        <authorList>
            <person name="Jang H."/>
        </authorList>
    </citation>
    <scope>NUCLEOTIDE SEQUENCE [LARGE SCALE GENOMIC DNA]</scope>
</reference>
<gene>
    <name evidence="1" type="ORF">Fot_57710</name>
</gene>
<proteinExistence type="predicted"/>
<evidence type="ECO:0000313" key="2">
    <source>
        <dbReference type="Proteomes" id="UP001604277"/>
    </source>
</evidence>
<organism evidence="1 2">
    <name type="scientific">Forsythia ovata</name>
    <dbReference type="NCBI Taxonomy" id="205694"/>
    <lineage>
        <taxon>Eukaryota</taxon>
        <taxon>Viridiplantae</taxon>
        <taxon>Streptophyta</taxon>
        <taxon>Embryophyta</taxon>
        <taxon>Tracheophyta</taxon>
        <taxon>Spermatophyta</taxon>
        <taxon>Magnoliopsida</taxon>
        <taxon>eudicotyledons</taxon>
        <taxon>Gunneridae</taxon>
        <taxon>Pentapetalae</taxon>
        <taxon>asterids</taxon>
        <taxon>lamiids</taxon>
        <taxon>Lamiales</taxon>
        <taxon>Oleaceae</taxon>
        <taxon>Forsythieae</taxon>
        <taxon>Forsythia</taxon>
    </lineage>
</organism>
<sequence length="122" mass="13624">MANFLPRIPKGKIPYQAKKPSVASKDKGKGITSLITVTRKKAREDIAEPKILLSEREEKRFAGYDKYTFTVEREIITTDFLATIIANIIAANGWGPLCVQPPLASIPSIKEFYANFNPDIIN</sequence>
<evidence type="ECO:0000313" key="1">
    <source>
        <dbReference type="EMBL" id="KAL2455223.1"/>
    </source>
</evidence>
<dbReference type="EMBL" id="JBFOLJ010000129">
    <property type="protein sequence ID" value="KAL2455223.1"/>
    <property type="molecule type" value="Genomic_DNA"/>
</dbReference>
<keyword evidence="2" id="KW-1185">Reference proteome</keyword>
<dbReference type="Proteomes" id="UP001604277">
    <property type="component" value="Unassembled WGS sequence"/>
</dbReference>